<evidence type="ECO:0000256" key="7">
    <source>
        <dbReference type="ARBA" id="ARBA00022840"/>
    </source>
</evidence>
<evidence type="ECO:0000256" key="4">
    <source>
        <dbReference type="ARBA" id="ARBA00022597"/>
    </source>
</evidence>
<evidence type="ECO:0000256" key="6">
    <source>
        <dbReference type="ARBA" id="ARBA00022741"/>
    </source>
</evidence>
<dbReference type="Gene3D" id="3.40.50.300">
    <property type="entry name" value="P-loop containing nucleotide triphosphate hydrolases"/>
    <property type="match status" value="2"/>
</dbReference>
<dbReference type="InterPro" id="IPR017871">
    <property type="entry name" value="ABC_transporter-like_CS"/>
</dbReference>
<keyword evidence="7 11" id="KW-0067">ATP-binding</keyword>
<name>A0A0M2NHN2_9FIRM</name>
<dbReference type="GO" id="GO:0016887">
    <property type="term" value="F:ATP hydrolysis activity"/>
    <property type="evidence" value="ECO:0007669"/>
    <property type="project" value="InterPro"/>
</dbReference>
<feature type="domain" description="ABC transporter" evidence="10">
    <location>
        <begin position="4"/>
        <end position="239"/>
    </location>
</feature>
<dbReference type="SUPFAM" id="SSF52540">
    <property type="entry name" value="P-loop containing nucleoside triphosphate hydrolases"/>
    <property type="match status" value="2"/>
</dbReference>
<keyword evidence="12" id="KW-1185">Reference proteome</keyword>
<keyword evidence="2" id="KW-0813">Transport</keyword>
<dbReference type="EMBL" id="LAYJ01000115">
    <property type="protein sequence ID" value="KKI49942.1"/>
    <property type="molecule type" value="Genomic_DNA"/>
</dbReference>
<gene>
    <name evidence="11" type="ORF">CHK_2558</name>
</gene>
<proteinExistence type="predicted"/>
<keyword evidence="6" id="KW-0547">Nucleotide-binding</keyword>
<evidence type="ECO:0000256" key="3">
    <source>
        <dbReference type="ARBA" id="ARBA00022475"/>
    </source>
</evidence>
<dbReference type="InterPro" id="IPR050107">
    <property type="entry name" value="ABC_carbohydrate_import_ATPase"/>
</dbReference>
<dbReference type="Pfam" id="PF00005">
    <property type="entry name" value="ABC_tran"/>
    <property type="match status" value="2"/>
</dbReference>
<dbReference type="OrthoDB" id="9771863at2"/>
<evidence type="ECO:0000256" key="1">
    <source>
        <dbReference type="ARBA" id="ARBA00004202"/>
    </source>
</evidence>
<comment type="caution">
    <text evidence="11">The sequence shown here is derived from an EMBL/GenBank/DDBJ whole genome shotgun (WGS) entry which is preliminary data.</text>
</comment>
<organism evidence="11 12">
    <name type="scientific">Christensenella hongkongensis</name>
    <dbReference type="NCBI Taxonomy" id="270498"/>
    <lineage>
        <taxon>Bacteria</taxon>
        <taxon>Bacillati</taxon>
        <taxon>Bacillota</taxon>
        <taxon>Clostridia</taxon>
        <taxon>Christensenellales</taxon>
        <taxon>Christensenellaceae</taxon>
        <taxon>Christensenella</taxon>
    </lineage>
</organism>
<evidence type="ECO:0000256" key="5">
    <source>
        <dbReference type="ARBA" id="ARBA00022737"/>
    </source>
</evidence>
<dbReference type="AlphaFoldDB" id="A0A0M2NHN2"/>
<comment type="subcellular location">
    <subcellularLocation>
        <location evidence="1">Cell membrane</location>
        <topology evidence="1">Peripheral membrane protein</topology>
    </subcellularLocation>
</comment>
<evidence type="ECO:0000256" key="8">
    <source>
        <dbReference type="ARBA" id="ARBA00022967"/>
    </source>
</evidence>
<dbReference type="InterPro" id="IPR027417">
    <property type="entry name" value="P-loop_NTPase"/>
</dbReference>
<sequence length="494" mass="55243">MSILKVDHVSKSFPGTLALDDVSVEFQSGKVNALIGKNGSGKSTLVKIINGVQPPTKGEIYLDDQKLEFADPKDAFDKGISTVYQELSLVMGMTVAENIFLGRFPMKGKFIDWKKTYQMTEDLLKGMGIEIDPKEMIYNLSMWQCQMIEIAKAMSTNPKVILLDEPTSSLALAETEILFNLIRELKKKDVIIIYISHRLQELWEIADTCTVLRDGILTGKTDMKDASHKDILDMMFGDIEVQNRPDDLTYSDEVVLEVKGLSRGKKLQDVNFKLHKGEILGIAGMLGSGRTELMRSIFGIDPYTSGEIFVNGEQVKHIDPVKMKELGFGLTPEDRKNEGLIQIMSVKNNLCVASLKRMSKGAFIDTAVERRLVDEQIDHLQIKVPSEDMPVSSLSGGNQQKVVVGNWLNTQPKIMMFDEPSRGIDVNAKQQIFKIIWDLSRQGISSIVVSSELEELLEVCHRILIMRYGKITGEVSPEDLKIDGLYTLCMGGTI</sequence>
<evidence type="ECO:0000313" key="12">
    <source>
        <dbReference type="Proteomes" id="UP000034076"/>
    </source>
</evidence>
<reference evidence="11 12" key="1">
    <citation type="submission" date="2015-04" db="EMBL/GenBank/DDBJ databases">
        <title>Draft genome sequence of bacteremic isolate Catabacter hongkongensis type strain HKU16T.</title>
        <authorList>
            <person name="Lau S.K."/>
            <person name="Teng J.L."/>
            <person name="Huang Y."/>
            <person name="Curreem S.O."/>
            <person name="Tsui S.K."/>
            <person name="Woo P.C."/>
        </authorList>
    </citation>
    <scope>NUCLEOTIDE SEQUENCE [LARGE SCALE GENOMIC DNA]</scope>
    <source>
        <strain evidence="11 12">HKU16</strain>
    </source>
</reference>
<dbReference type="RefSeq" id="WP_046444375.1">
    <property type="nucleotide sequence ID" value="NZ_LAYJ01000115.1"/>
</dbReference>
<dbReference type="CDD" id="cd03216">
    <property type="entry name" value="ABC_Carb_Monos_I"/>
    <property type="match status" value="1"/>
</dbReference>
<evidence type="ECO:0000259" key="10">
    <source>
        <dbReference type="PROSITE" id="PS50893"/>
    </source>
</evidence>
<keyword evidence="4" id="KW-0762">Sugar transport</keyword>
<dbReference type="InterPro" id="IPR003593">
    <property type="entry name" value="AAA+_ATPase"/>
</dbReference>
<dbReference type="SMART" id="SM00382">
    <property type="entry name" value="AAA"/>
    <property type="match status" value="2"/>
</dbReference>
<keyword evidence="8" id="KW-1278">Translocase</keyword>
<evidence type="ECO:0000313" key="11">
    <source>
        <dbReference type="EMBL" id="KKI49942.1"/>
    </source>
</evidence>
<keyword evidence="5" id="KW-0677">Repeat</keyword>
<evidence type="ECO:0000256" key="9">
    <source>
        <dbReference type="ARBA" id="ARBA00023136"/>
    </source>
</evidence>
<dbReference type="CDD" id="cd03215">
    <property type="entry name" value="ABC_Carb_Monos_II"/>
    <property type="match status" value="1"/>
</dbReference>
<protein>
    <submittedName>
        <fullName evidence="11">Ribose ABC transport system, ATP-binding protein RbsA</fullName>
    </submittedName>
</protein>
<dbReference type="PANTHER" id="PTHR43790:SF3">
    <property type="entry name" value="D-ALLOSE IMPORT ATP-BINDING PROTEIN ALSA-RELATED"/>
    <property type="match status" value="1"/>
</dbReference>
<dbReference type="PROSITE" id="PS50893">
    <property type="entry name" value="ABC_TRANSPORTER_2"/>
    <property type="match status" value="2"/>
</dbReference>
<dbReference type="STRING" id="270498.CHK_2558"/>
<dbReference type="PATRIC" id="fig|270498.16.peg.1303"/>
<evidence type="ECO:0000256" key="2">
    <source>
        <dbReference type="ARBA" id="ARBA00022448"/>
    </source>
</evidence>
<dbReference type="GO" id="GO:0005886">
    <property type="term" value="C:plasma membrane"/>
    <property type="evidence" value="ECO:0007669"/>
    <property type="project" value="UniProtKB-SubCell"/>
</dbReference>
<keyword evidence="3" id="KW-1003">Cell membrane</keyword>
<dbReference type="PROSITE" id="PS00211">
    <property type="entry name" value="ABC_TRANSPORTER_1"/>
    <property type="match status" value="1"/>
</dbReference>
<dbReference type="FunFam" id="3.40.50.300:FF:000127">
    <property type="entry name" value="Ribose import ATP-binding protein RbsA"/>
    <property type="match status" value="1"/>
</dbReference>
<dbReference type="Proteomes" id="UP000034076">
    <property type="component" value="Unassembled WGS sequence"/>
</dbReference>
<feature type="domain" description="ABC transporter" evidence="10">
    <location>
        <begin position="243"/>
        <end position="493"/>
    </location>
</feature>
<dbReference type="InterPro" id="IPR003439">
    <property type="entry name" value="ABC_transporter-like_ATP-bd"/>
</dbReference>
<accession>A0A0M2NHN2</accession>
<keyword evidence="9" id="KW-0472">Membrane</keyword>
<dbReference type="PANTHER" id="PTHR43790">
    <property type="entry name" value="CARBOHYDRATE TRANSPORT ATP-BINDING PROTEIN MG119-RELATED"/>
    <property type="match status" value="1"/>
</dbReference>
<dbReference type="GO" id="GO:0005524">
    <property type="term" value="F:ATP binding"/>
    <property type="evidence" value="ECO:0007669"/>
    <property type="project" value="UniProtKB-KW"/>
</dbReference>